<feature type="transmembrane region" description="Helical" evidence="1">
    <location>
        <begin position="208"/>
        <end position="228"/>
    </location>
</feature>
<dbReference type="Pfam" id="PF09955">
    <property type="entry name" value="DUF2189"/>
    <property type="match status" value="1"/>
</dbReference>
<feature type="transmembrane region" description="Helical" evidence="1">
    <location>
        <begin position="161"/>
        <end position="187"/>
    </location>
</feature>
<dbReference type="STRING" id="1134435.AC731_010115"/>
<keyword evidence="1" id="KW-0472">Membrane</keyword>
<dbReference type="Proteomes" id="UP000036902">
    <property type="component" value="Chromosome"/>
</dbReference>
<dbReference type="RefSeq" id="WP_048705763.1">
    <property type="nucleotide sequence ID" value="NZ_CP014646.1"/>
</dbReference>
<evidence type="ECO:0000313" key="2">
    <source>
        <dbReference type="EMBL" id="AMO37278.1"/>
    </source>
</evidence>
<dbReference type="EMBL" id="CP014646">
    <property type="protein sequence ID" value="AMO37278.1"/>
    <property type="molecule type" value="Genomic_DNA"/>
</dbReference>
<name>A0A127K5N9_9RHOO</name>
<gene>
    <name evidence="2" type="ORF">AC731_010115</name>
</gene>
<dbReference type="KEGG" id="thu:AC731_010115"/>
<sequence length="257" mass="28350">MDKPFNSLEQHFHLPHIREVDASRPFEWLRMGWSDMRENLGASLSYGIVMAAIGYVILSYAANMPYLFTAAISGFFLIGPIAAAGLYEISRRHERGERVSLMSSLRGLRRHADSMAYFGAFLAIALIGWERISAILFALFYGGEITDVSNFFRDVFLSGDYVHFVFAYLVVGGALAAVVFSLSAIVIPMIMDRETDTVTAAMTSLRAVGLNLGAMAVWAAIIVGLVMVGFATMMIGMVILLPLLGHATWHAYRELVH</sequence>
<feature type="transmembrane region" description="Helical" evidence="1">
    <location>
        <begin position="116"/>
        <end position="141"/>
    </location>
</feature>
<dbReference type="InterPro" id="IPR018692">
    <property type="entry name" value="DUF2189"/>
</dbReference>
<evidence type="ECO:0008006" key="4">
    <source>
        <dbReference type="Google" id="ProtNLM"/>
    </source>
</evidence>
<reference evidence="3" key="1">
    <citation type="submission" date="2016-03" db="EMBL/GenBank/DDBJ databases">
        <authorList>
            <person name="Ma C."/>
            <person name="Zhou S."/>
            <person name="Yang G."/>
        </authorList>
    </citation>
    <scope>NUCLEOTIDE SEQUENCE [LARGE SCALE GENOMIC DNA]</scope>
    <source>
        <strain evidence="3">SgZ-1</strain>
    </source>
</reference>
<protein>
    <recommendedName>
        <fullName evidence="4">Cytochrome C oxidase subunit I</fullName>
    </recommendedName>
</protein>
<accession>A0A127K5N9</accession>
<proteinExistence type="predicted"/>
<evidence type="ECO:0000256" key="1">
    <source>
        <dbReference type="SAM" id="Phobius"/>
    </source>
</evidence>
<feature type="transmembrane region" description="Helical" evidence="1">
    <location>
        <begin position="40"/>
        <end position="60"/>
    </location>
</feature>
<keyword evidence="1" id="KW-0812">Transmembrane</keyword>
<dbReference type="AlphaFoldDB" id="A0A127K5N9"/>
<feature type="transmembrane region" description="Helical" evidence="1">
    <location>
        <begin position="66"/>
        <end position="87"/>
    </location>
</feature>
<feature type="transmembrane region" description="Helical" evidence="1">
    <location>
        <begin position="234"/>
        <end position="252"/>
    </location>
</feature>
<keyword evidence="3" id="KW-1185">Reference proteome</keyword>
<organism evidence="2 3">
    <name type="scientific">Thauera humireducens</name>
    <dbReference type="NCBI Taxonomy" id="1134435"/>
    <lineage>
        <taxon>Bacteria</taxon>
        <taxon>Pseudomonadati</taxon>
        <taxon>Pseudomonadota</taxon>
        <taxon>Betaproteobacteria</taxon>
        <taxon>Rhodocyclales</taxon>
        <taxon>Zoogloeaceae</taxon>
        <taxon>Thauera</taxon>
    </lineage>
</organism>
<keyword evidence="1" id="KW-1133">Transmembrane helix</keyword>
<evidence type="ECO:0000313" key="3">
    <source>
        <dbReference type="Proteomes" id="UP000036902"/>
    </source>
</evidence>